<evidence type="ECO:0000313" key="1">
    <source>
        <dbReference type="EMBL" id="ENW86473.1"/>
    </source>
</evidence>
<reference evidence="1 2" key="1">
    <citation type="submission" date="2013-02" db="EMBL/GenBank/DDBJ databases">
        <title>The Genome Sequence of Acinetobacter sp. NIPH 713.</title>
        <authorList>
            <consortium name="The Broad Institute Genome Sequencing Platform"/>
            <consortium name="The Broad Institute Genome Sequencing Center for Infectious Disease"/>
            <person name="Cerqueira G."/>
            <person name="Feldgarden M."/>
            <person name="Courvalin P."/>
            <person name="Perichon B."/>
            <person name="Grillot-Courvalin C."/>
            <person name="Clermont D."/>
            <person name="Rocha E."/>
            <person name="Yoon E.-J."/>
            <person name="Nemec A."/>
            <person name="Walker B."/>
            <person name="Young S.K."/>
            <person name="Zeng Q."/>
            <person name="Gargeya S."/>
            <person name="Fitzgerald M."/>
            <person name="Haas B."/>
            <person name="Abouelleil A."/>
            <person name="Alvarado L."/>
            <person name="Arachchi H.M."/>
            <person name="Berlin A.M."/>
            <person name="Chapman S.B."/>
            <person name="Dewar J."/>
            <person name="Goldberg J."/>
            <person name="Griggs A."/>
            <person name="Gujja S."/>
            <person name="Hansen M."/>
            <person name="Howarth C."/>
            <person name="Imamovic A."/>
            <person name="Larimer J."/>
            <person name="McCowan C."/>
            <person name="Murphy C."/>
            <person name="Neiman D."/>
            <person name="Pearson M."/>
            <person name="Priest M."/>
            <person name="Roberts A."/>
            <person name="Saif S."/>
            <person name="Shea T."/>
            <person name="Sisk P."/>
            <person name="Sykes S."/>
            <person name="Wortman J."/>
            <person name="Nusbaum C."/>
            <person name="Birren B."/>
        </authorList>
    </citation>
    <scope>NUCLEOTIDE SEQUENCE [LARGE SCALE GENOMIC DNA]</scope>
    <source>
        <strain evidence="1 2">NIPH 713</strain>
    </source>
</reference>
<dbReference type="OrthoDB" id="6709268at2"/>
<dbReference type="PATRIC" id="fig|1217709.3.peg.1475"/>
<protein>
    <submittedName>
        <fullName evidence="1">Uncharacterized protein</fullName>
    </submittedName>
</protein>
<gene>
    <name evidence="1" type="ORF">F906_01528</name>
</gene>
<comment type="caution">
    <text evidence="1">The sequence shown here is derived from an EMBL/GenBank/DDBJ whole genome shotgun (WGS) entry which is preliminary data.</text>
</comment>
<dbReference type="Proteomes" id="UP000023774">
    <property type="component" value="Unassembled WGS sequence"/>
</dbReference>
<sequence>MNAAVEKFEQFEWLIRGTTAKSPNFEPVVHGTNEKPLDYQDRLGAVASMETQLAKSVTALIVFEGKSEMDYRHVQSHLALIMSTNAKLDKRKEPAKVTIDEMASMIARMVIDFSLNPDLENNFTAQGRLYYAGLRSWQMDAECYRKTWKQYENLMVIAIESAIDEAAKTIKSYRKNTYKEFEA</sequence>
<dbReference type="AlphaFoldDB" id="N9KR77"/>
<dbReference type="HOGENOM" id="CLU_125823_0_0_6"/>
<accession>N9KR77</accession>
<organism evidence="1 2">
    <name type="scientific">Acinetobacter pseudolwoffii</name>
    <dbReference type="NCBI Taxonomy" id="2053287"/>
    <lineage>
        <taxon>Bacteria</taxon>
        <taxon>Pseudomonadati</taxon>
        <taxon>Pseudomonadota</taxon>
        <taxon>Gammaproteobacteria</taxon>
        <taxon>Moraxellales</taxon>
        <taxon>Moraxellaceae</taxon>
        <taxon>Acinetobacter</taxon>
    </lineage>
</organism>
<keyword evidence="2" id="KW-1185">Reference proteome</keyword>
<dbReference type="EMBL" id="APRJ01000011">
    <property type="protein sequence ID" value="ENW86473.1"/>
    <property type="molecule type" value="Genomic_DNA"/>
</dbReference>
<name>N9KR77_9GAMM</name>
<evidence type="ECO:0000313" key="2">
    <source>
        <dbReference type="Proteomes" id="UP000023774"/>
    </source>
</evidence>
<proteinExistence type="predicted"/>
<dbReference type="RefSeq" id="WP_005171420.1">
    <property type="nucleotide sequence ID" value="NZ_CP083759.1"/>
</dbReference>